<name>A0ABN2DIV7_9ACTN</name>
<feature type="compositionally biased region" description="Polar residues" evidence="1">
    <location>
        <begin position="58"/>
        <end position="69"/>
    </location>
</feature>
<keyword evidence="3" id="KW-1185">Reference proteome</keyword>
<gene>
    <name evidence="2" type="ORF">GCM10009789_32610</name>
</gene>
<proteinExistence type="predicted"/>
<sequence length="69" mass="6890">MACAAVRVLSFTAGATGAFDSVVFGAPVADGASSAKGSVSALSGCPPQPARAKEQMKTSDTQRMNSPRS</sequence>
<reference evidence="2 3" key="1">
    <citation type="journal article" date="2019" name="Int. J. Syst. Evol. Microbiol.">
        <title>The Global Catalogue of Microorganisms (GCM) 10K type strain sequencing project: providing services to taxonomists for standard genome sequencing and annotation.</title>
        <authorList>
            <consortium name="The Broad Institute Genomics Platform"/>
            <consortium name="The Broad Institute Genome Sequencing Center for Infectious Disease"/>
            <person name="Wu L."/>
            <person name="Ma J."/>
        </authorList>
    </citation>
    <scope>NUCLEOTIDE SEQUENCE [LARGE SCALE GENOMIC DNA]</scope>
    <source>
        <strain evidence="2 3">JCM 14969</strain>
    </source>
</reference>
<evidence type="ECO:0000313" key="2">
    <source>
        <dbReference type="EMBL" id="GAA1576649.1"/>
    </source>
</evidence>
<dbReference type="EMBL" id="BAAAOS010000019">
    <property type="protein sequence ID" value="GAA1576649.1"/>
    <property type="molecule type" value="Genomic_DNA"/>
</dbReference>
<organism evidence="2 3">
    <name type="scientific">Kribbella sancticallisti</name>
    <dbReference type="NCBI Taxonomy" id="460087"/>
    <lineage>
        <taxon>Bacteria</taxon>
        <taxon>Bacillati</taxon>
        <taxon>Actinomycetota</taxon>
        <taxon>Actinomycetes</taxon>
        <taxon>Propionibacteriales</taxon>
        <taxon>Kribbellaceae</taxon>
        <taxon>Kribbella</taxon>
    </lineage>
</organism>
<comment type="caution">
    <text evidence="2">The sequence shown here is derived from an EMBL/GenBank/DDBJ whole genome shotgun (WGS) entry which is preliminary data.</text>
</comment>
<dbReference type="Proteomes" id="UP001500393">
    <property type="component" value="Unassembled WGS sequence"/>
</dbReference>
<evidence type="ECO:0000313" key="3">
    <source>
        <dbReference type="Proteomes" id="UP001500393"/>
    </source>
</evidence>
<evidence type="ECO:0000256" key="1">
    <source>
        <dbReference type="SAM" id="MobiDB-lite"/>
    </source>
</evidence>
<evidence type="ECO:0008006" key="4">
    <source>
        <dbReference type="Google" id="ProtNLM"/>
    </source>
</evidence>
<feature type="region of interest" description="Disordered" evidence="1">
    <location>
        <begin position="31"/>
        <end position="69"/>
    </location>
</feature>
<protein>
    <recommendedName>
        <fullName evidence="4">Secreted protein</fullName>
    </recommendedName>
</protein>
<accession>A0ABN2DIV7</accession>